<dbReference type="InterPro" id="IPR029052">
    <property type="entry name" value="Metallo-depent_PP-like"/>
</dbReference>
<proteinExistence type="predicted"/>
<evidence type="ECO:0000313" key="3">
    <source>
        <dbReference type="EMBL" id="SFD95361.1"/>
    </source>
</evidence>
<dbReference type="PROSITE" id="PS51257">
    <property type="entry name" value="PROKAR_LIPOPROTEIN"/>
    <property type="match status" value="1"/>
</dbReference>
<feature type="domain" description="Calcineurin-like phosphoesterase" evidence="2">
    <location>
        <begin position="76"/>
        <end position="293"/>
    </location>
</feature>
<dbReference type="EMBL" id="FOMX01000006">
    <property type="protein sequence ID" value="SFD95361.1"/>
    <property type="molecule type" value="Genomic_DNA"/>
</dbReference>
<dbReference type="Pfam" id="PF00149">
    <property type="entry name" value="Metallophos"/>
    <property type="match status" value="1"/>
</dbReference>
<reference evidence="4" key="1">
    <citation type="submission" date="2016-10" db="EMBL/GenBank/DDBJ databases">
        <authorList>
            <person name="Varghese N."/>
            <person name="Submissions S."/>
        </authorList>
    </citation>
    <scope>NUCLEOTIDE SEQUENCE [LARGE SCALE GENOMIC DNA]</scope>
    <source>
        <strain evidence="4">ATCC 25963</strain>
    </source>
</reference>
<dbReference type="Gene3D" id="3.60.21.10">
    <property type="match status" value="1"/>
</dbReference>
<gene>
    <name evidence="3" type="ORF">SAMN02745121_02431</name>
</gene>
<feature type="region of interest" description="Disordered" evidence="1">
    <location>
        <begin position="249"/>
        <end position="268"/>
    </location>
</feature>
<evidence type="ECO:0000313" key="4">
    <source>
        <dbReference type="Proteomes" id="UP000199400"/>
    </source>
</evidence>
<dbReference type="SUPFAM" id="SSF56300">
    <property type="entry name" value="Metallo-dependent phosphatases"/>
    <property type="match status" value="1"/>
</dbReference>
<dbReference type="GO" id="GO:0016787">
    <property type="term" value="F:hydrolase activity"/>
    <property type="evidence" value="ECO:0007669"/>
    <property type="project" value="InterPro"/>
</dbReference>
<name>A0A1I1WK62_9BACT</name>
<organism evidence="3 4">
    <name type="scientific">Nannocystis exedens</name>
    <dbReference type="NCBI Taxonomy" id="54"/>
    <lineage>
        <taxon>Bacteria</taxon>
        <taxon>Pseudomonadati</taxon>
        <taxon>Myxococcota</taxon>
        <taxon>Polyangia</taxon>
        <taxon>Nannocystales</taxon>
        <taxon>Nannocystaceae</taxon>
        <taxon>Nannocystis</taxon>
    </lineage>
</organism>
<dbReference type="Proteomes" id="UP000199400">
    <property type="component" value="Unassembled WGS sequence"/>
</dbReference>
<keyword evidence="4" id="KW-1185">Reference proteome</keyword>
<dbReference type="InterPro" id="IPR051918">
    <property type="entry name" value="STPP_CPPED1"/>
</dbReference>
<dbReference type="STRING" id="54.SAMN02745121_02431"/>
<dbReference type="RefSeq" id="WP_170135434.1">
    <property type="nucleotide sequence ID" value="NZ_FOMX01000006.1"/>
</dbReference>
<accession>A0A1I1WK62</accession>
<evidence type="ECO:0000256" key="1">
    <source>
        <dbReference type="SAM" id="MobiDB-lite"/>
    </source>
</evidence>
<dbReference type="PANTHER" id="PTHR43143">
    <property type="entry name" value="METALLOPHOSPHOESTERASE, CALCINEURIN SUPERFAMILY"/>
    <property type="match status" value="1"/>
</dbReference>
<dbReference type="AlphaFoldDB" id="A0A1I1WK62"/>
<protein>
    <submittedName>
        <fullName evidence="3">Calcineurin-like phosphoesterase</fullName>
    </submittedName>
</protein>
<dbReference type="InterPro" id="IPR004843">
    <property type="entry name" value="Calcineurin-like_PHP"/>
</dbReference>
<dbReference type="PANTHER" id="PTHR43143:SF5">
    <property type="entry name" value="SECRETED PROTEIN"/>
    <property type="match status" value="1"/>
</dbReference>
<evidence type="ECO:0000259" key="2">
    <source>
        <dbReference type="Pfam" id="PF00149"/>
    </source>
</evidence>
<sequence>MRISGDAWFFGIGLLATACHDSGWETDEESAQIETIDDVMTSERHEERAALAADEPPASAPRSLQSSPFTPGSTVFAVLPDTQYYALGYPGLLEMQAWWIAQKAEELGIAHVFHLGDIVHNNTDLEWERASAAMSLLDGVVPYALVPGNHDYGPSGTATSRDSGLNEWFSFADAAASPSFGGAFEAGKLDNTYRVFEAGGHAWIALMLEWGPRDEVVAWADAVMTAHPDHLGILVTHAYLDNNDLRQDHTDALHPQKHNPHDYATPGSVNDGEELWQKLVRRHRFVMTLSGHILGDGTGYLASVDDHGRVVHQMLANYQMRAVGGEGYLRLLELMPDGRTVHVRTYSPLLDRYLVDADQQFTIELDVDGRAAPPSP</sequence>
<feature type="compositionally biased region" description="Low complexity" evidence="1">
    <location>
        <begin position="50"/>
        <end position="61"/>
    </location>
</feature>
<feature type="region of interest" description="Disordered" evidence="1">
    <location>
        <begin position="45"/>
        <end position="67"/>
    </location>
</feature>